<dbReference type="Proteomes" id="UP000242519">
    <property type="component" value="Unassembled WGS sequence"/>
</dbReference>
<reference evidence="3 4" key="1">
    <citation type="submission" date="2017-04" db="EMBL/GenBank/DDBJ databases">
        <title>Draft genome sequence of Marssonina coronaria NL1: causal agent of apple blotch.</title>
        <authorList>
            <person name="Cheng Q."/>
        </authorList>
    </citation>
    <scope>NUCLEOTIDE SEQUENCE [LARGE SCALE GENOMIC DNA]</scope>
    <source>
        <strain evidence="3 4">NL1</strain>
    </source>
</reference>
<name>A0A218Z7Z5_9HELO</name>
<accession>A0A218Z7Z5</accession>
<dbReference type="InParanoid" id="A0A218Z7Z5"/>
<evidence type="ECO:0000256" key="1">
    <source>
        <dbReference type="SAM" id="MobiDB-lite"/>
    </source>
</evidence>
<dbReference type="OrthoDB" id="4472872at2759"/>
<dbReference type="PANTHER" id="PTHR38793:SF3">
    <property type="entry name" value="SMODS AND SLOG-ASSOCIATING 2TM EFFECTOR DOMAIN-CONTAINING PROTEIN"/>
    <property type="match status" value="1"/>
</dbReference>
<dbReference type="AlphaFoldDB" id="A0A218Z7Z5"/>
<proteinExistence type="predicted"/>
<gene>
    <name evidence="3" type="ORF">B2J93_2175</name>
</gene>
<organism evidence="3 4">
    <name type="scientific">Diplocarpon coronariae</name>
    <dbReference type="NCBI Taxonomy" id="2795749"/>
    <lineage>
        <taxon>Eukaryota</taxon>
        <taxon>Fungi</taxon>
        <taxon>Dikarya</taxon>
        <taxon>Ascomycota</taxon>
        <taxon>Pezizomycotina</taxon>
        <taxon>Leotiomycetes</taxon>
        <taxon>Helotiales</taxon>
        <taxon>Drepanopezizaceae</taxon>
        <taxon>Diplocarpon</taxon>
    </lineage>
</organism>
<dbReference type="InterPro" id="IPR041622">
    <property type="entry name" value="SLATT_fungi"/>
</dbReference>
<keyword evidence="4" id="KW-1185">Reference proteome</keyword>
<feature type="region of interest" description="Disordered" evidence="1">
    <location>
        <begin position="315"/>
        <end position="351"/>
    </location>
</feature>
<dbReference type="EMBL" id="MZNU01000174">
    <property type="protein sequence ID" value="OWP03663.1"/>
    <property type="molecule type" value="Genomic_DNA"/>
</dbReference>
<feature type="domain" description="SMODS and SLOG-associating 2TM effector" evidence="2">
    <location>
        <begin position="81"/>
        <end position="174"/>
    </location>
</feature>
<evidence type="ECO:0000313" key="4">
    <source>
        <dbReference type="Proteomes" id="UP000242519"/>
    </source>
</evidence>
<comment type="caution">
    <text evidence="3">The sequence shown here is derived from an EMBL/GenBank/DDBJ whole genome shotgun (WGS) entry which is preliminary data.</text>
</comment>
<evidence type="ECO:0000259" key="2">
    <source>
        <dbReference type="Pfam" id="PF18142"/>
    </source>
</evidence>
<dbReference type="PANTHER" id="PTHR38793">
    <property type="entry name" value="SLATT_FUNGAL DOMAIN-CONTAINING PROTEIN-RELATED"/>
    <property type="match status" value="1"/>
</dbReference>
<evidence type="ECO:0000313" key="3">
    <source>
        <dbReference type="EMBL" id="OWP03663.1"/>
    </source>
</evidence>
<dbReference type="NCBIfam" id="NF033635">
    <property type="entry name" value="SLATT_fungal"/>
    <property type="match status" value="1"/>
</dbReference>
<protein>
    <recommendedName>
        <fullName evidence="2">SMODS and SLOG-associating 2TM effector domain-containing protein</fullName>
    </recommendedName>
</protein>
<sequence length="351" mass="38916">MFSPAAQQAEPSILQQQPDQVRDFGRLELDPTDNLNLFRHLTGILTHASMAHGDDFFSSSGLRSAPNPGLYARVVHNEQAAKIIVAAALTALGAGGGGRGAVTVFGAINTVFAGILTFLRSSSLPNRMKYYQTEWQRVREFIKPRERNFSRPDRDLDAHAMAAIVEAMYEDVKMDLEASTPDRFAGIRKSAITWRVLPRMQGLNEKGKEFGAGFGSRVKGLASETTHFAHQARDIGKDLQTQKERAAEGVSKEVGEHRDRAERMEHMFGDKVQALATEIGQRVHMAERVVHDAEARERSAMDSVVRYARDHEERLEAAGRNKATGGLTISADLHSVSTSKEHQDAKEKREQ</sequence>
<feature type="compositionally biased region" description="Basic and acidic residues" evidence="1">
    <location>
        <begin position="339"/>
        <end position="351"/>
    </location>
</feature>
<dbReference type="Pfam" id="PF18142">
    <property type="entry name" value="SLATT_fungal"/>
    <property type="match status" value="1"/>
</dbReference>